<dbReference type="SUPFAM" id="SSF109755">
    <property type="entry name" value="PhoU-like"/>
    <property type="match status" value="1"/>
</dbReference>
<dbReference type="EMBL" id="JAIWYP010000009">
    <property type="protein sequence ID" value="KAH3773519.1"/>
    <property type="molecule type" value="Genomic_DNA"/>
</dbReference>
<feature type="coiled-coil region" evidence="1">
    <location>
        <begin position="62"/>
        <end position="96"/>
    </location>
</feature>
<protein>
    <submittedName>
        <fullName evidence="2">Uncharacterized protein</fullName>
    </submittedName>
</protein>
<dbReference type="Gene3D" id="1.20.5.170">
    <property type="match status" value="1"/>
</dbReference>
<evidence type="ECO:0000313" key="2">
    <source>
        <dbReference type="EMBL" id="KAH3773519.1"/>
    </source>
</evidence>
<dbReference type="AlphaFoldDB" id="A0A9D4E763"/>
<evidence type="ECO:0000256" key="1">
    <source>
        <dbReference type="SAM" id="Coils"/>
    </source>
</evidence>
<dbReference type="Proteomes" id="UP000828390">
    <property type="component" value="Unassembled WGS sequence"/>
</dbReference>
<name>A0A9D4E763_DREPO</name>
<proteinExistence type="predicted"/>
<keyword evidence="3" id="KW-1185">Reference proteome</keyword>
<reference evidence="2" key="1">
    <citation type="journal article" date="2019" name="bioRxiv">
        <title>The Genome of the Zebra Mussel, Dreissena polymorpha: A Resource for Invasive Species Research.</title>
        <authorList>
            <person name="McCartney M.A."/>
            <person name="Auch B."/>
            <person name="Kono T."/>
            <person name="Mallez S."/>
            <person name="Zhang Y."/>
            <person name="Obille A."/>
            <person name="Becker A."/>
            <person name="Abrahante J.E."/>
            <person name="Garbe J."/>
            <person name="Badalamenti J.P."/>
            <person name="Herman A."/>
            <person name="Mangelson H."/>
            <person name="Liachko I."/>
            <person name="Sullivan S."/>
            <person name="Sone E.D."/>
            <person name="Koren S."/>
            <person name="Silverstein K.A.T."/>
            <person name="Beckman K.B."/>
            <person name="Gohl D.M."/>
        </authorList>
    </citation>
    <scope>NUCLEOTIDE SEQUENCE</scope>
    <source>
        <strain evidence="2">Duluth1</strain>
        <tissue evidence="2">Whole animal</tissue>
    </source>
</reference>
<organism evidence="2 3">
    <name type="scientific">Dreissena polymorpha</name>
    <name type="common">Zebra mussel</name>
    <name type="synonym">Mytilus polymorpha</name>
    <dbReference type="NCBI Taxonomy" id="45954"/>
    <lineage>
        <taxon>Eukaryota</taxon>
        <taxon>Metazoa</taxon>
        <taxon>Spiralia</taxon>
        <taxon>Lophotrochozoa</taxon>
        <taxon>Mollusca</taxon>
        <taxon>Bivalvia</taxon>
        <taxon>Autobranchia</taxon>
        <taxon>Heteroconchia</taxon>
        <taxon>Euheterodonta</taxon>
        <taxon>Imparidentia</taxon>
        <taxon>Neoheterodontei</taxon>
        <taxon>Myida</taxon>
        <taxon>Dreissenoidea</taxon>
        <taxon>Dreissenidae</taxon>
        <taxon>Dreissena</taxon>
    </lineage>
</organism>
<reference evidence="2" key="2">
    <citation type="submission" date="2020-11" db="EMBL/GenBank/DDBJ databases">
        <authorList>
            <person name="McCartney M.A."/>
            <person name="Auch B."/>
            <person name="Kono T."/>
            <person name="Mallez S."/>
            <person name="Becker A."/>
            <person name="Gohl D.M."/>
            <person name="Silverstein K.A.T."/>
            <person name="Koren S."/>
            <person name="Bechman K.B."/>
            <person name="Herman A."/>
            <person name="Abrahante J.E."/>
            <person name="Garbe J."/>
        </authorList>
    </citation>
    <scope>NUCLEOTIDE SEQUENCE</scope>
    <source>
        <strain evidence="2">Duluth1</strain>
        <tissue evidence="2">Whole animal</tissue>
    </source>
</reference>
<evidence type="ECO:0000313" key="3">
    <source>
        <dbReference type="Proteomes" id="UP000828390"/>
    </source>
</evidence>
<keyword evidence="1" id="KW-0175">Coiled coil</keyword>
<accession>A0A9D4E763</accession>
<gene>
    <name evidence="2" type="ORF">DPMN_174881</name>
</gene>
<comment type="caution">
    <text evidence="2">The sequence shown here is derived from an EMBL/GenBank/DDBJ whole genome shotgun (WGS) entry which is preliminary data.</text>
</comment>
<sequence length="118" mass="13166">MLSKNLGLAQSRLGSIEAESSSRETFSVNLNDEQVEKIASVLKATLDVQLTEMVSSIVTEVMDGIQTIITSLQNENEELCNKVKDLEKRVDTLEYSVDKSNQYSRRNCLRLSGVTEHA</sequence>